<proteinExistence type="inferred from homology"/>
<dbReference type="Proteomes" id="UP001165678">
    <property type="component" value="Unassembled WGS sequence"/>
</dbReference>
<dbReference type="SUPFAM" id="SSF52980">
    <property type="entry name" value="Restriction endonuclease-like"/>
    <property type="match status" value="1"/>
</dbReference>
<dbReference type="PIRSF" id="PIRSF018267">
    <property type="entry name" value="VSR_endonuc"/>
    <property type="match status" value="1"/>
</dbReference>
<dbReference type="CDD" id="cd00221">
    <property type="entry name" value="Vsr"/>
    <property type="match status" value="1"/>
</dbReference>
<comment type="caution">
    <text evidence="7">The sequence shown here is derived from an EMBL/GenBank/DDBJ whole genome shotgun (WGS) entry which is preliminary data.</text>
</comment>
<keyword evidence="1 6" id="KW-0540">Nuclease</keyword>
<dbReference type="GO" id="GO:0006298">
    <property type="term" value="P:mismatch repair"/>
    <property type="evidence" value="ECO:0007669"/>
    <property type="project" value="UniProtKB-UniRule"/>
</dbReference>
<gene>
    <name evidence="7" type="primary">vsr</name>
    <name evidence="7" type="ORF">OQ287_13215</name>
</gene>
<keyword evidence="5 6" id="KW-0234">DNA repair</keyword>
<dbReference type="GO" id="GO:0016787">
    <property type="term" value="F:hydrolase activity"/>
    <property type="evidence" value="ECO:0007669"/>
    <property type="project" value="UniProtKB-KW"/>
</dbReference>
<evidence type="ECO:0000256" key="6">
    <source>
        <dbReference type="PIRNR" id="PIRNR018267"/>
    </source>
</evidence>
<dbReference type="EMBL" id="JAPIVE010000004">
    <property type="protein sequence ID" value="MCX2525202.1"/>
    <property type="molecule type" value="Genomic_DNA"/>
</dbReference>
<name>A0AA42CV06_9GAMM</name>
<dbReference type="InterPro" id="IPR004603">
    <property type="entry name" value="DNA_mismatch_endonuc_vsr"/>
</dbReference>
<dbReference type="GO" id="GO:0004519">
    <property type="term" value="F:endonuclease activity"/>
    <property type="evidence" value="ECO:0007669"/>
    <property type="project" value="UniProtKB-KW"/>
</dbReference>
<protein>
    <recommendedName>
        <fullName evidence="6">Very short patch repair endonuclease</fullName>
        <ecNumber evidence="6">3.1.-.-</ecNumber>
    </recommendedName>
</protein>
<keyword evidence="4 6" id="KW-0378">Hydrolase</keyword>
<keyword evidence="8" id="KW-1185">Reference proteome</keyword>
<dbReference type="AlphaFoldDB" id="A0AA42CV06"/>
<dbReference type="Gene3D" id="3.40.960.10">
    <property type="entry name" value="VSR Endonuclease"/>
    <property type="match status" value="1"/>
</dbReference>
<comment type="function">
    <text evidence="6">May nick specific sequences that contain T:G mispairs resulting from m5C-deamination.</text>
</comment>
<evidence type="ECO:0000256" key="3">
    <source>
        <dbReference type="ARBA" id="ARBA00022763"/>
    </source>
</evidence>
<dbReference type="NCBIfam" id="TIGR00632">
    <property type="entry name" value="vsr"/>
    <property type="match status" value="1"/>
</dbReference>
<organism evidence="7 8">
    <name type="scientific">Larsenimonas rhizosphaerae</name>
    <dbReference type="NCBI Taxonomy" id="2944682"/>
    <lineage>
        <taxon>Bacteria</taxon>
        <taxon>Pseudomonadati</taxon>
        <taxon>Pseudomonadota</taxon>
        <taxon>Gammaproteobacteria</taxon>
        <taxon>Oceanospirillales</taxon>
        <taxon>Halomonadaceae</taxon>
        <taxon>Larsenimonas</taxon>
    </lineage>
</organism>
<accession>A0AA42CV06</accession>
<keyword evidence="3 6" id="KW-0227">DNA damage</keyword>
<sequence>MVDVVDGATRSRMMAGIKGKNTQPELTIRRFLHGNGLRYRLHRKDLPGKPDLVLTRHNLVVFVHGCFWHRHPECFYATSPATRKAFWQEKLQKNVERDQRQIALLREDGWRVLVIWECGIRHCREQLSEVLECVHNNEPEQQWPTVPPRQR</sequence>
<dbReference type="InterPro" id="IPR011335">
    <property type="entry name" value="Restrct_endonuc-II-like"/>
</dbReference>
<dbReference type="RefSeq" id="WP_250938553.1">
    <property type="nucleotide sequence ID" value="NZ_JAMLJK010000002.1"/>
</dbReference>
<dbReference type="EC" id="3.1.-.-" evidence="6"/>
<comment type="similarity">
    <text evidence="6">Belongs to the vsr family.</text>
</comment>
<evidence type="ECO:0000313" key="8">
    <source>
        <dbReference type="Proteomes" id="UP001165678"/>
    </source>
</evidence>
<dbReference type="Pfam" id="PF03852">
    <property type="entry name" value="Vsr"/>
    <property type="match status" value="1"/>
</dbReference>
<keyword evidence="2 6" id="KW-0255">Endonuclease</keyword>
<evidence type="ECO:0000313" key="7">
    <source>
        <dbReference type="EMBL" id="MCX2525202.1"/>
    </source>
</evidence>
<reference evidence="7" key="1">
    <citation type="submission" date="2022-11" db="EMBL/GenBank/DDBJ databases">
        <title>Larsenimonas rhizosphaerae sp. nov., isolated from a tidal mudflat.</title>
        <authorList>
            <person name="Lee S.D."/>
            <person name="Kim I.S."/>
        </authorList>
    </citation>
    <scope>NUCLEOTIDE SEQUENCE</scope>
    <source>
        <strain evidence="7">GH2-1</strain>
    </source>
</reference>
<evidence type="ECO:0000256" key="2">
    <source>
        <dbReference type="ARBA" id="ARBA00022759"/>
    </source>
</evidence>
<evidence type="ECO:0000256" key="5">
    <source>
        <dbReference type="ARBA" id="ARBA00023204"/>
    </source>
</evidence>
<evidence type="ECO:0000256" key="4">
    <source>
        <dbReference type="ARBA" id="ARBA00022801"/>
    </source>
</evidence>
<evidence type="ECO:0000256" key="1">
    <source>
        <dbReference type="ARBA" id="ARBA00022722"/>
    </source>
</evidence>